<reference evidence="1" key="1">
    <citation type="submission" date="2021-12" db="EMBL/GenBank/DDBJ databases">
        <title>Discovery of the Pendulisporaceae a myxobacterial family with distinct sporulation behavior and unique specialized metabolism.</title>
        <authorList>
            <person name="Garcia R."/>
            <person name="Popoff A."/>
            <person name="Bader C.D."/>
            <person name="Loehr J."/>
            <person name="Walesch S."/>
            <person name="Walt C."/>
            <person name="Boldt J."/>
            <person name="Bunk B."/>
            <person name="Haeckl F.J.F.P.J."/>
            <person name="Gunesch A.P."/>
            <person name="Birkelbach J."/>
            <person name="Nuebel U."/>
            <person name="Pietschmann T."/>
            <person name="Bach T."/>
            <person name="Mueller R."/>
        </authorList>
    </citation>
    <scope>NUCLEOTIDE SEQUENCE</scope>
    <source>
        <strain evidence="1">MSr11367</strain>
    </source>
</reference>
<dbReference type="Gene3D" id="3.90.226.10">
    <property type="entry name" value="2-enoyl-CoA Hydratase, Chain A, domain 1"/>
    <property type="match status" value="1"/>
</dbReference>
<dbReference type="EMBL" id="CP089983">
    <property type="protein sequence ID" value="WXB08262.1"/>
    <property type="molecule type" value="Genomic_DNA"/>
</dbReference>
<keyword evidence="1" id="KW-0456">Lyase</keyword>
<dbReference type="SUPFAM" id="SSF52096">
    <property type="entry name" value="ClpP/crotonase"/>
    <property type="match status" value="1"/>
</dbReference>
<name>A0ABZ2LHK4_9BACT</name>
<accession>A0ABZ2LHK4</accession>
<dbReference type="GO" id="GO:0016829">
    <property type="term" value="F:lyase activity"/>
    <property type="evidence" value="ECO:0007669"/>
    <property type="project" value="UniProtKB-KW"/>
</dbReference>
<gene>
    <name evidence="1" type="primary">mdcE</name>
    <name evidence="1" type="ORF">LVJ94_13580</name>
</gene>
<protein>
    <submittedName>
        <fullName evidence="1">Biotin-independent malonate decarboxylase subunit gamma</fullName>
        <ecNumber evidence="1">4.1.1.88</ecNumber>
    </submittedName>
</protein>
<dbReference type="NCBIfam" id="TIGR03134">
    <property type="entry name" value="malonate_gamma"/>
    <property type="match status" value="1"/>
</dbReference>
<dbReference type="Proteomes" id="UP001374803">
    <property type="component" value="Chromosome"/>
</dbReference>
<dbReference type="InterPro" id="IPR029045">
    <property type="entry name" value="ClpP/crotonase-like_dom_sf"/>
</dbReference>
<keyword evidence="2" id="KW-1185">Reference proteome</keyword>
<organism evidence="1 2">
    <name type="scientific">Pendulispora rubella</name>
    <dbReference type="NCBI Taxonomy" id="2741070"/>
    <lineage>
        <taxon>Bacteria</taxon>
        <taxon>Pseudomonadati</taxon>
        <taxon>Myxococcota</taxon>
        <taxon>Myxococcia</taxon>
        <taxon>Myxococcales</taxon>
        <taxon>Sorangiineae</taxon>
        <taxon>Pendulisporaceae</taxon>
        <taxon>Pendulispora</taxon>
    </lineage>
</organism>
<evidence type="ECO:0000313" key="2">
    <source>
        <dbReference type="Proteomes" id="UP001374803"/>
    </source>
</evidence>
<dbReference type="RefSeq" id="WP_394837937.1">
    <property type="nucleotide sequence ID" value="NZ_CP089929.1"/>
</dbReference>
<dbReference type="InterPro" id="IPR009648">
    <property type="entry name" value="Malonate_gamma"/>
</dbReference>
<evidence type="ECO:0000313" key="1">
    <source>
        <dbReference type="EMBL" id="WXB08262.1"/>
    </source>
</evidence>
<sequence>MRGATWFTALTDGQAPEQRHSAAIWAADAPLGDEQARFIAVVADPANRFPRARHGEVGIEQARALALEVHAIIGQAKRPIVAIVDVRSQAYGREEEVLGLHRACASAVAAYAEARRAGHPVIALIVGRAMSGAFLAHGYQANRILALDDPEVLVHAMSKEAAARVTRRTVKELETLGEEVLPMSYSIRAYEKLGLLHALLGGVNADAPSNADVVRVKDELVRAVHDARMSPADLSSRLASPQARRTRAASLEVRRLMALQWNG</sequence>
<dbReference type="EC" id="4.1.1.88" evidence="1"/>
<proteinExistence type="predicted"/>
<dbReference type="Pfam" id="PF06833">
    <property type="entry name" value="MdcE"/>
    <property type="match status" value="1"/>
</dbReference>